<dbReference type="SUPFAM" id="SSF47384">
    <property type="entry name" value="Homodimeric domain of signal transducing histidine kinase"/>
    <property type="match status" value="1"/>
</dbReference>
<dbReference type="NCBIfam" id="TIGR00229">
    <property type="entry name" value="sensory_box"/>
    <property type="match status" value="4"/>
</dbReference>
<name>A0A4U1CQM8_9SPHI</name>
<evidence type="ECO:0000256" key="5">
    <source>
        <dbReference type="ARBA" id="ARBA00022777"/>
    </source>
</evidence>
<dbReference type="InterPro" id="IPR052162">
    <property type="entry name" value="Sensor_kinase/Photoreceptor"/>
</dbReference>
<dbReference type="InterPro" id="IPR000014">
    <property type="entry name" value="PAS"/>
</dbReference>
<feature type="domain" description="PAS" evidence="6">
    <location>
        <begin position="2"/>
        <end position="73"/>
    </location>
</feature>
<proteinExistence type="predicted"/>
<evidence type="ECO:0000259" key="7">
    <source>
        <dbReference type="PROSITE" id="PS50113"/>
    </source>
</evidence>
<dbReference type="Gene3D" id="1.10.287.130">
    <property type="match status" value="1"/>
</dbReference>
<dbReference type="AlphaFoldDB" id="A0A4U1CQM8"/>
<sequence length="567" mass="65969">MKNTDLFNLFELSPVPIWIFDVSTYKFLDVNKAAIEQYGYSKDEFLSMTIHQIRPPEDIERIEGIIKENVETGIFYTNTFRHILKNGEIINVEIASNLINFEGKEARVVLAIDISEILHAQEALKMSEERFKALVRDGSDLITVIDRDFNYKYVSPASKRVFGVEPDFFIGKNAFAYIHPDDLALVEKEAIQIWEYKHIQLSPYRYRDLNGNWLWIETRATNLYHEPAIQGIVCTSKDITERIKNDRIVQENIERYNIVSKATSDIIWDCNFVNDTIAWNKAINGVLKYKNKEHTTYKWWLEQIHEEDKERVLAKLERCIASGSTKWEDEYRFRCGDGSYKYIFDRGFVLLDEKGKAYRMIGAMQDITARKEEEAWSEVLESVVVNATDAILITNAAEQPVIIYVNDALVEMSGYSREELIGQFPDILHNKHSDQRALNKLKQAIKDQKPCAVELVNYTKQGQSYHVSVTLNPIFEGDGKLARWVSIRRDVSEYWRHMDEIEEQNRKLNEISWMQSHVARAPLARILSLVELLAHSKDEQERLELMKYLKSSADELDQIITTIANQT</sequence>
<dbReference type="OrthoDB" id="6231665at2"/>
<dbReference type="InterPro" id="IPR000700">
    <property type="entry name" value="PAS-assoc_C"/>
</dbReference>
<dbReference type="InterPro" id="IPR013655">
    <property type="entry name" value="PAS_fold_3"/>
</dbReference>
<dbReference type="InterPro" id="IPR036097">
    <property type="entry name" value="HisK_dim/P_sf"/>
</dbReference>
<feature type="domain" description="PAS" evidence="6">
    <location>
        <begin position="372"/>
        <end position="448"/>
    </location>
</feature>
<feature type="domain" description="PAC" evidence="7">
    <location>
        <begin position="327"/>
        <end position="379"/>
    </location>
</feature>
<evidence type="ECO:0000259" key="6">
    <source>
        <dbReference type="PROSITE" id="PS50112"/>
    </source>
</evidence>
<dbReference type="CDD" id="cd00130">
    <property type="entry name" value="PAS"/>
    <property type="match status" value="4"/>
</dbReference>
<dbReference type="PANTHER" id="PTHR43304">
    <property type="entry name" value="PHYTOCHROME-LIKE PROTEIN CPH1"/>
    <property type="match status" value="1"/>
</dbReference>
<keyword evidence="4" id="KW-0808">Transferase</keyword>
<dbReference type="RefSeq" id="WP_136840235.1">
    <property type="nucleotide sequence ID" value="NZ_SWBR01000002.1"/>
</dbReference>
<gene>
    <name evidence="8" type="ORF">FA048_09515</name>
</gene>
<evidence type="ECO:0000313" key="9">
    <source>
        <dbReference type="Proteomes" id="UP000309488"/>
    </source>
</evidence>
<dbReference type="InterPro" id="IPR035965">
    <property type="entry name" value="PAS-like_dom_sf"/>
</dbReference>
<dbReference type="Proteomes" id="UP000309488">
    <property type="component" value="Unassembled WGS sequence"/>
</dbReference>
<evidence type="ECO:0000256" key="1">
    <source>
        <dbReference type="ARBA" id="ARBA00000085"/>
    </source>
</evidence>
<accession>A0A4U1CQM8</accession>
<evidence type="ECO:0000256" key="3">
    <source>
        <dbReference type="ARBA" id="ARBA00022553"/>
    </source>
</evidence>
<dbReference type="PROSITE" id="PS50113">
    <property type="entry name" value="PAC"/>
    <property type="match status" value="3"/>
</dbReference>
<dbReference type="Pfam" id="PF08447">
    <property type="entry name" value="PAS_3"/>
    <property type="match status" value="3"/>
</dbReference>
<keyword evidence="3" id="KW-0597">Phosphoprotein</keyword>
<dbReference type="SMART" id="SM00091">
    <property type="entry name" value="PAS"/>
    <property type="match status" value="4"/>
</dbReference>
<dbReference type="SUPFAM" id="SSF55785">
    <property type="entry name" value="PYP-like sensor domain (PAS domain)"/>
    <property type="match status" value="4"/>
</dbReference>
<feature type="domain" description="PAS" evidence="6">
    <location>
        <begin position="127"/>
        <end position="188"/>
    </location>
</feature>
<dbReference type="EC" id="2.7.13.3" evidence="2"/>
<dbReference type="GO" id="GO:0000155">
    <property type="term" value="F:phosphorelay sensor kinase activity"/>
    <property type="evidence" value="ECO:0007669"/>
    <property type="project" value="InterPro"/>
</dbReference>
<keyword evidence="5" id="KW-0418">Kinase</keyword>
<keyword evidence="9" id="KW-1185">Reference proteome</keyword>
<feature type="domain" description="PAC" evidence="7">
    <location>
        <begin position="200"/>
        <end position="251"/>
    </location>
</feature>
<reference evidence="8 9" key="1">
    <citation type="submission" date="2019-04" db="EMBL/GenBank/DDBJ databases">
        <title>Pedobacter sp. RP-3-22 sp. nov., isolated from Arctic soil.</title>
        <authorList>
            <person name="Dahal R.H."/>
            <person name="Kim D.-U."/>
        </authorList>
    </citation>
    <scope>NUCLEOTIDE SEQUENCE [LARGE SCALE GENOMIC DNA]</scope>
    <source>
        <strain evidence="8 9">RP-3-22</strain>
    </source>
</reference>
<evidence type="ECO:0000256" key="2">
    <source>
        <dbReference type="ARBA" id="ARBA00012438"/>
    </source>
</evidence>
<dbReference type="PANTHER" id="PTHR43304:SF1">
    <property type="entry name" value="PAC DOMAIN-CONTAINING PROTEIN"/>
    <property type="match status" value="1"/>
</dbReference>
<evidence type="ECO:0000256" key="4">
    <source>
        <dbReference type="ARBA" id="ARBA00022679"/>
    </source>
</evidence>
<protein>
    <recommendedName>
        <fullName evidence="2">histidine kinase</fullName>
        <ecNumber evidence="2">2.7.13.3</ecNumber>
    </recommendedName>
</protein>
<evidence type="ECO:0000313" key="8">
    <source>
        <dbReference type="EMBL" id="TKC10417.1"/>
    </source>
</evidence>
<dbReference type="SMART" id="SM00086">
    <property type="entry name" value="PAC"/>
    <property type="match status" value="4"/>
</dbReference>
<feature type="domain" description="PAC" evidence="7">
    <location>
        <begin position="449"/>
        <end position="503"/>
    </location>
</feature>
<dbReference type="PROSITE" id="PS50112">
    <property type="entry name" value="PAS"/>
    <property type="match status" value="3"/>
</dbReference>
<comment type="catalytic activity">
    <reaction evidence="1">
        <text>ATP + protein L-histidine = ADP + protein N-phospho-L-histidine.</text>
        <dbReference type="EC" id="2.7.13.3"/>
    </reaction>
</comment>
<organism evidence="8 9">
    <name type="scientific">Pedobacter polaris</name>
    <dbReference type="NCBI Taxonomy" id="2571273"/>
    <lineage>
        <taxon>Bacteria</taxon>
        <taxon>Pseudomonadati</taxon>
        <taxon>Bacteroidota</taxon>
        <taxon>Sphingobacteriia</taxon>
        <taxon>Sphingobacteriales</taxon>
        <taxon>Sphingobacteriaceae</taxon>
        <taxon>Pedobacter</taxon>
    </lineage>
</organism>
<dbReference type="EMBL" id="SWBR01000002">
    <property type="protein sequence ID" value="TKC10417.1"/>
    <property type="molecule type" value="Genomic_DNA"/>
</dbReference>
<dbReference type="InterPro" id="IPR001610">
    <property type="entry name" value="PAC"/>
</dbReference>
<comment type="caution">
    <text evidence="8">The sequence shown here is derived from an EMBL/GenBank/DDBJ whole genome shotgun (WGS) entry which is preliminary data.</text>
</comment>
<dbReference type="Gene3D" id="3.30.450.20">
    <property type="entry name" value="PAS domain"/>
    <property type="match status" value="4"/>
</dbReference>
<dbReference type="Pfam" id="PF13426">
    <property type="entry name" value="PAS_9"/>
    <property type="match status" value="1"/>
</dbReference>